<evidence type="ECO:0000259" key="2">
    <source>
        <dbReference type="Pfam" id="PF14400"/>
    </source>
</evidence>
<dbReference type="RefSeq" id="WP_334316245.1">
    <property type="nucleotide sequence ID" value="NZ_CP065938.1"/>
</dbReference>
<feature type="domain" description="7 transmembrane helices usually fused to an inactive transglutaminase" evidence="3">
    <location>
        <begin position="263"/>
        <end position="503"/>
    </location>
</feature>
<feature type="transmembrane region" description="Helical" evidence="1">
    <location>
        <begin position="355"/>
        <end position="374"/>
    </location>
</feature>
<evidence type="ECO:0000259" key="3">
    <source>
        <dbReference type="Pfam" id="PF14402"/>
    </source>
</evidence>
<dbReference type="Proteomes" id="UP001058120">
    <property type="component" value="Chromosome"/>
</dbReference>
<keyword evidence="5" id="KW-1185">Reference proteome</keyword>
<feature type="transmembrane region" description="Helical" evidence="1">
    <location>
        <begin position="446"/>
        <end position="465"/>
    </location>
</feature>
<sequence>MKRFSFFHILSMLLIVVSLTVVAYKVFVLGFPLTPDKNSTVWNIETEIVFNADDSASSVELHIPQSDYLFDISNEHFVARGYGAVVSEKERGRSVRFTIRRADGKQVIYYSAAIRQKNEEYTVPDSPPPLLVDNTFTQAQLVAADNVLSLIGQKSFDSESFISLLVEEIKHPQDQNTKYLVEGLKSNLSKVNLTVRLLALAGVASEAMHGVPLYAGRNVSLEHWIEVYVNNKWITFDFNNGIFSVPKNFLPLWRGSEPMAKGTGIDNLHVNISVQKRIESQIENSFAIIGKTSPAITAFSLFSLPVETQELFKTILLIPLGALLLVILRNVIGVSTFGTFMPILIALSFVETKLFAGILLFSTIVGIGMFFRLLFEKLHLLLVPRLAAILIIVVLIMAILSVVSYRLGFNYGLSVAMFPMIILTMTIERMAIVWDENGASAAIRQGLGSLFIAVLAYLIFVSQYIEFILFVYPEVQLVFLAFTLLVGRYTGYRLMDLFRFKAFAEGK</sequence>
<evidence type="ECO:0000313" key="5">
    <source>
        <dbReference type="Proteomes" id="UP001058120"/>
    </source>
</evidence>
<proteinExistence type="predicted"/>
<dbReference type="Pfam" id="PF14402">
    <property type="entry name" value="7TM_transglut"/>
    <property type="match status" value="1"/>
</dbReference>
<feature type="domain" description="Inactive transglutaminase fused to 7 transmembrane helices" evidence="2">
    <location>
        <begin position="24"/>
        <end position="182"/>
    </location>
</feature>
<dbReference type="InterPro" id="IPR025840">
    <property type="entry name" value="7TM_transglut"/>
</dbReference>
<reference evidence="4" key="1">
    <citation type="submission" date="2020-12" db="EMBL/GenBank/DDBJ databases">
        <title>Taurinivorans muris gen. nov., sp. nov., fundamental and realized metabolic niche of a ubiquitous sulfidogenic bacterium in the murine intestine.</title>
        <authorList>
            <person name="Ye H."/>
            <person name="Hanson B.T."/>
            <person name="Loy A."/>
        </authorList>
    </citation>
    <scope>NUCLEOTIDE SEQUENCE</scope>
    <source>
        <strain evidence="4">LT0009</strain>
    </source>
</reference>
<gene>
    <name evidence="4" type="ORF">JBF11_04835</name>
</gene>
<evidence type="ECO:0000256" key="1">
    <source>
        <dbReference type="SAM" id="Phobius"/>
    </source>
</evidence>
<feature type="transmembrane region" description="Helical" evidence="1">
    <location>
        <begin position="411"/>
        <end position="434"/>
    </location>
</feature>
<keyword evidence="1" id="KW-1133">Transmembrane helix</keyword>
<dbReference type="InterPro" id="IPR025838">
    <property type="entry name" value="Transglut_i_TM"/>
</dbReference>
<dbReference type="Pfam" id="PF14400">
    <property type="entry name" value="Transglut_i_TM"/>
    <property type="match status" value="1"/>
</dbReference>
<keyword evidence="1" id="KW-0812">Transmembrane</keyword>
<name>A0ABY5Y355_9BACT</name>
<evidence type="ECO:0000313" key="4">
    <source>
        <dbReference type="EMBL" id="UWX06634.1"/>
    </source>
</evidence>
<keyword evidence="1" id="KW-0472">Membrane</keyword>
<accession>A0ABY5Y355</accession>
<protein>
    <submittedName>
        <fullName evidence="4">UUP1 family membrane protein</fullName>
    </submittedName>
</protein>
<organism evidence="4 5">
    <name type="scientific">Taurinivorans muris</name>
    <dbReference type="NCBI Taxonomy" id="2787751"/>
    <lineage>
        <taxon>Bacteria</taxon>
        <taxon>Pseudomonadati</taxon>
        <taxon>Thermodesulfobacteriota</taxon>
        <taxon>Desulfovibrionia</taxon>
        <taxon>Desulfovibrionales</taxon>
        <taxon>Desulfovibrionaceae</taxon>
        <taxon>Taurinivorans</taxon>
    </lineage>
</organism>
<feature type="transmembrane region" description="Helical" evidence="1">
    <location>
        <begin position="316"/>
        <end position="349"/>
    </location>
</feature>
<dbReference type="EMBL" id="CP065938">
    <property type="protein sequence ID" value="UWX06634.1"/>
    <property type="molecule type" value="Genomic_DNA"/>
</dbReference>
<feature type="transmembrane region" description="Helical" evidence="1">
    <location>
        <begin position="386"/>
        <end position="405"/>
    </location>
</feature>
<feature type="transmembrane region" description="Helical" evidence="1">
    <location>
        <begin position="471"/>
        <end position="491"/>
    </location>
</feature>